<dbReference type="AlphaFoldDB" id="B3QWZ1"/>
<evidence type="ECO:0000313" key="1">
    <source>
        <dbReference type="EMBL" id="ACF13355.1"/>
    </source>
</evidence>
<protein>
    <submittedName>
        <fullName evidence="1">Uncharacterized protein</fullName>
    </submittedName>
</protein>
<dbReference type="RefSeq" id="WP_012499439.1">
    <property type="nucleotide sequence ID" value="NC_011026.1"/>
</dbReference>
<proteinExistence type="predicted"/>
<dbReference type="EMBL" id="CP001100">
    <property type="protein sequence ID" value="ACF13355.1"/>
    <property type="molecule type" value="Genomic_DNA"/>
</dbReference>
<dbReference type="KEGG" id="cts:Ctha_0888"/>
<dbReference type="Proteomes" id="UP000001208">
    <property type="component" value="Chromosome"/>
</dbReference>
<dbReference type="HOGENOM" id="CLU_2047642_0_0_10"/>
<keyword evidence="2" id="KW-1185">Reference proteome</keyword>
<reference evidence="1 2" key="1">
    <citation type="submission" date="2008-06" db="EMBL/GenBank/DDBJ databases">
        <title>Complete sequence of Chloroherpeton thalassium ATCC 35110.</title>
        <authorList>
            <consortium name="US DOE Joint Genome Institute"/>
            <person name="Lucas S."/>
            <person name="Copeland A."/>
            <person name="Lapidus A."/>
            <person name="Glavina del Rio T."/>
            <person name="Dalin E."/>
            <person name="Tice H."/>
            <person name="Bruce D."/>
            <person name="Goodwin L."/>
            <person name="Pitluck S."/>
            <person name="Schmutz J."/>
            <person name="Larimer F."/>
            <person name="Land M."/>
            <person name="Hauser L."/>
            <person name="Kyrpides N."/>
            <person name="Mikhailova N."/>
            <person name="Liu Z."/>
            <person name="Li T."/>
            <person name="Zhao F."/>
            <person name="Overmann J."/>
            <person name="Bryant D.A."/>
            <person name="Richardson P."/>
        </authorList>
    </citation>
    <scope>NUCLEOTIDE SEQUENCE [LARGE SCALE GENOMIC DNA]</scope>
    <source>
        <strain evidence="2">ATCC 35110 / GB-78</strain>
    </source>
</reference>
<name>B3QWZ1_CHLT3</name>
<organism evidence="1 2">
    <name type="scientific">Chloroherpeton thalassium (strain ATCC 35110 / GB-78)</name>
    <dbReference type="NCBI Taxonomy" id="517418"/>
    <lineage>
        <taxon>Bacteria</taxon>
        <taxon>Pseudomonadati</taxon>
        <taxon>Chlorobiota</taxon>
        <taxon>Chlorobiia</taxon>
        <taxon>Chlorobiales</taxon>
        <taxon>Chloroherpetonaceae</taxon>
        <taxon>Chloroherpeton</taxon>
    </lineage>
</organism>
<evidence type="ECO:0000313" key="2">
    <source>
        <dbReference type="Proteomes" id="UP000001208"/>
    </source>
</evidence>
<dbReference type="eggNOG" id="ENOG502Z8XK">
    <property type="taxonomic scope" value="Bacteria"/>
</dbReference>
<sequence>MTHYNFENANGGDLFIYPAFLAIIDSSRKFGLIDIRELDFDFHAQRFLEEEKIPKDAVVVDHTWAKVNKNGTPDKRFKDNYQIPICQYGEVALTSQTGLNESYSFSSYEKSSNFAQAMKDYQKIIK</sequence>
<dbReference type="STRING" id="517418.Ctha_0888"/>
<accession>B3QWZ1</accession>
<dbReference type="OrthoDB" id="9806903at2"/>
<gene>
    <name evidence="1" type="ordered locus">Ctha_0888</name>
</gene>